<proteinExistence type="predicted"/>
<sequence length="110" mass="12366">MKTIKTTFNIDSEIMEGIKLLAVNKNKTQNEIVNNYLKQGLINETGINPKETLSERIKRLGLENKVKIANEKTYNPNSMEKELNSIVGLAKAPKGVNPVKALLDLRNCRD</sequence>
<name>A0A644TWS8_9ZZZZ</name>
<gene>
    <name evidence="1" type="ORF">SDC9_17135</name>
</gene>
<reference evidence="1" key="1">
    <citation type="submission" date="2019-08" db="EMBL/GenBank/DDBJ databases">
        <authorList>
            <person name="Kucharzyk K."/>
            <person name="Murdoch R.W."/>
            <person name="Higgins S."/>
            <person name="Loffler F."/>
        </authorList>
    </citation>
    <scope>NUCLEOTIDE SEQUENCE</scope>
</reference>
<organism evidence="1">
    <name type="scientific">bioreactor metagenome</name>
    <dbReference type="NCBI Taxonomy" id="1076179"/>
    <lineage>
        <taxon>unclassified sequences</taxon>
        <taxon>metagenomes</taxon>
        <taxon>ecological metagenomes</taxon>
    </lineage>
</organism>
<evidence type="ECO:0000313" key="1">
    <source>
        <dbReference type="EMBL" id="MPL71360.1"/>
    </source>
</evidence>
<accession>A0A644TWS8</accession>
<dbReference type="EMBL" id="VSSQ01000058">
    <property type="protein sequence ID" value="MPL71360.1"/>
    <property type="molecule type" value="Genomic_DNA"/>
</dbReference>
<comment type="caution">
    <text evidence="1">The sequence shown here is derived from an EMBL/GenBank/DDBJ whole genome shotgun (WGS) entry which is preliminary data.</text>
</comment>
<dbReference type="AlphaFoldDB" id="A0A644TWS8"/>
<protein>
    <submittedName>
        <fullName evidence="1">Uncharacterized protein</fullName>
    </submittedName>
</protein>